<organism evidence="1 2">
    <name type="scientific">Lindgomyces ingoldianus</name>
    <dbReference type="NCBI Taxonomy" id="673940"/>
    <lineage>
        <taxon>Eukaryota</taxon>
        <taxon>Fungi</taxon>
        <taxon>Dikarya</taxon>
        <taxon>Ascomycota</taxon>
        <taxon>Pezizomycotina</taxon>
        <taxon>Dothideomycetes</taxon>
        <taxon>Pleosporomycetidae</taxon>
        <taxon>Pleosporales</taxon>
        <taxon>Lindgomycetaceae</taxon>
        <taxon>Lindgomyces</taxon>
    </lineage>
</organism>
<evidence type="ECO:0000313" key="1">
    <source>
        <dbReference type="EMBL" id="KAF2476904.1"/>
    </source>
</evidence>
<keyword evidence="2" id="KW-1185">Reference proteome</keyword>
<evidence type="ECO:0000313" key="2">
    <source>
        <dbReference type="Proteomes" id="UP000799755"/>
    </source>
</evidence>
<protein>
    <submittedName>
        <fullName evidence="1">Uncharacterized protein</fullName>
    </submittedName>
</protein>
<gene>
    <name evidence="1" type="ORF">BDR25DRAFT_339011</name>
</gene>
<proteinExistence type="predicted"/>
<accession>A0ACB6RCC6</accession>
<name>A0ACB6RCC6_9PLEO</name>
<sequence length="485" mass="52971">MSADLFAEFGTSQSQQQRPSGKGQEANQRAQTFGFFDDLTCTSTAPPPSTQTPSQSFQFGTNKASTVDDADDWGEFEGVETAPVKQDPFFFPSSSQQSNVPPQPAPILKAKKSLDPNVLFDADDDHNGEEEEEDFGDFEGPEESAQVAAAPSSSAGLEDLVKGMRISQPSAPPPRYGLPALSSTKRSPAGSFGTVSRSKQASTIPIPSEAQQEETWDDFDEWEASIPAATQPTAMLKATSEANVMTSNARPSLSSPTVEELQSGELPPTNVPPPGVLLSLFSSLIGEAQEKLFKPMTAQTLPMRNKLLSEPTTIVYLQGYLMLASVAARIIAGRKLRWKRDTHLSQGMRIGPASSRATSGMKLAGVDKAEAMKEDREVSDLVRVWKDQVGRLRHVVSAANQAKAGSLGPVPDIQETMLVKTLKQTEGGIPARMPCMLCGLKRDERVAMVDQYVQDSFGEWWVDQVNMHRGCRNFWHEHKDQLRQR</sequence>
<dbReference type="EMBL" id="MU003493">
    <property type="protein sequence ID" value="KAF2476904.1"/>
    <property type="molecule type" value="Genomic_DNA"/>
</dbReference>
<comment type="caution">
    <text evidence="1">The sequence shown here is derived from an EMBL/GenBank/DDBJ whole genome shotgun (WGS) entry which is preliminary data.</text>
</comment>
<reference evidence="1" key="1">
    <citation type="journal article" date="2020" name="Stud. Mycol.">
        <title>101 Dothideomycetes genomes: a test case for predicting lifestyles and emergence of pathogens.</title>
        <authorList>
            <person name="Haridas S."/>
            <person name="Albert R."/>
            <person name="Binder M."/>
            <person name="Bloem J."/>
            <person name="Labutti K."/>
            <person name="Salamov A."/>
            <person name="Andreopoulos B."/>
            <person name="Baker S."/>
            <person name="Barry K."/>
            <person name="Bills G."/>
            <person name="Bluhm B."/>
            <person name="Cannon C."/>
            <person name="Castanera R."/>
            <person name="Culley D."/>
            <person name="Daum C."/>
            <person name="Ezra D."/>
            <person name="Gonzalez J."/>
            <person name="Henrissat B."/>
            <person name="Kuo A."/>
            <person name="Liang C."/>
            <person name="Lipzen A."/>
            <person name="Lutzoni F."/>
            <person name="Magnuson J."/>
            <person name="Mondo S."/>
            <person name="Nolan M."/>
            <person name="Ohm R."/>
            <person name="Pangilinan J."/>
            <person name="Park H.-J."/>
            <person name="Ramirez L."/>
            <person name="Alfaro M."/>
            <person name="Sun H."/>
            <person name="Tritt A."/>
            <person name="Yoshinaga Y."/>
            <person name="Zwiers L.-H."/>
            <person name="Turgeon B."/>
            <person name="Goodwin S."/>
            <person name="Spatafora J."/>
            <person name="Crous P."/>
            <person name="Grigoriev I."/>
        </authorList>
    </citation>
    <scope>NUCLEOTIDE SEQUENCE</scope>
    <source>
        <strain evidence="1">ATCC 200398</strain>
    </source>
</reference>
<dbReference type="Proteomes" id="UP000799755">
    <property type="component" value="Unassembled WGS sequence"/>
</dbReference>